<evidence type="ECO:0000313" key="2">
    <source>
        <dbReference type="EMBL" id="OWM64661.1"/>
    </source>
</evidence>
<protein>
    <submittedName>
        <fullName evidence="2">Uncharacterized protein</fullName>
    </submittedName>
</protein>
<dbReference type="Proteomes" id="UP000197138">
    <property type="component" value="Unassembled WGS sequence"/>
</dbReference>
<accession>A0A218VXD6</accession>
<feature type="compositionally biased region" description="Basic and acidic residues" evidence="1">
    <location>
        <begin position="38"/>
        <end position="50"/>
    </location>
</feature>
<dbReference type="EMBL" id="MTKT01005808">
    <property type="protein sequence ID" value="OWM64661.1"/>
    <property type="molecule type" value="Genomic_DNA"/>
</dbReference>
<evidence type="ECO:0000313" key="3">
    <source>
        <dbReference type="Proteomes" id="UP000197138"/>
    </source>
</evidence>
<gene>
    <name evidence="2" type="ORF">CDL15_Pgr012313</name>
</gene>
<dbReference type="AlphaFoldDB" id="A0A218VXD6"/>
<name>A0A218VXD6_PUNGR</name>
<organism evidence="2 3">
    <name type="scientific">Punica granatum</name>
    <name type="common">Pomegranate</name>
    <dbReference type="NCBI Taxonomy" id="22663"/>
    <lineage>
        <taxon>Eukaryota</taxon>
        <taxon>Viridiplantae</taxon>
        <taxon>Streptophyta</taxon>
        <taxon>Embryophyta</taxon>
        <taxon>Tracheophyta</taxon>
        <taxon>Spermatophyta</taxon>
        <taxon>Magnoliopsida</taxon>
        <taxon>eudicotyledons</taxon>
        <taxon>Gunneridae</taxon>
        <taxon>Pentapetalae</taxon>
        <taxon>rosids</taxon>
        <taxon>malvids</taxon>
        <taxon>Myrtales</taxon>
        <taxon>Lythraceae</taxon>
        <taxon>Punica</taxon>
    </lineage>
</organism>
<proteinExistence type="predicted"/>
<sequence length="88" mass="9773">MRGRGQMQGQSPKVVNVGPKPDAGPKPDVGPKPKSSKCRPDRKVQEMKKAKVNVEEQRKVLQSGDSDFLAIFVEGGWKLSVEIPRSWM</sequence>
<comment type="caution">
    <text evidence="2">The sequence shown here is derived from an EMBL/GenBank/DDBJ whole genome shotgun (WGS) entry which is preliminary data.</text>
</comment>
<feature type="region of interest" description="Disordered" evidence="1">
    <location>
        <begin position="1"/>
        <end position="50"/>
    </location>
</feature>
<evidence type="ECO:0000256" key="1">
    <source>
        <dbReference type="SAM" id="MobiDB-lite"/>
    </source>
</evidence>
<reference evidence="3" key="1">
    <citation type="journal article" date="2017" name="Plant J.">
        <title>The pomegranate (Punica granatum L.) genome and the genomics of punicalagin biosynthesis.</title>
        <authorList>
            <person name="Qin G."/>
            <person name="Xu C."/>
            <person name="Ming R."/>
            <person name="Tang H."/>
            <person name="Guyot R."/>
            <person name="Kramer E.M."/>
            <person name="Hu Y."/>
            <person name="Yi X."/>
            <person name="Qi Y."/>
            <person name="Xu X."/>
            <person name="Gao Z."/>
            <person name="Pan H."/>
            <person name="Jian J."/>
            <person name="Tian Y."/>
            <person name="Yue Z."/>
            <person name="Xu Y."/>
        </authorList>
    </citation>
    <scope>NUCLEOTIDE SEQUENCE [LARGE SCALE GENOMIC DNA]</scope>
    <source>
        <strain evidence="3">cv. Dabenzi</strain>
    </source>
</reference>